<gene>
    <name evidence="4" type="primary">rlpA</name>
    <name evidence="7" type="ORF">GCM10009114_23800</name>
</gene>
<feature type="domain" description="SPOR" evidence="6">
    <location>
        <begin position="191"/>
        <end position="267"/>
    </location>
</feature>
<dbReference type="PANTHER" id="PTHR34183">
    <property type="entry name" value="ENDOLYTIC PEPTIDOGLYCAN TRANSGLYCOSYLASE RLPA"/>
    <property type="match status" value="1"/>
</dbReference>
<dbReference type="EMBL" id="BAAAFD010000006">
    <property type="protein sequence ID" value="GAA0857553.1"/>
    <property type="molecule type" value="Genomic_DNA"/>
</dbReference>
<dbReference type="Gene3D" id="2.40.40.10">
    <property type="entry name" value="RlpA-like domain"/>
    <property type="match status" value="1"/>
</dbReference>
<dbReference type="PROSITE" id="PS51257">
    <property type="entry name" value="PROKAR_LIPOPROTEIN"/>
    <property type="match status" value="1"/>
</dbReference>
<dbReference type="InterPro" id="IPR036908">
    <property type="entry name" value="RlpA-like_sf"/>
</dbReference>
<comment type="similarity">
    <text evidence="4 5">Belongs to the RlpA family.</text>
</comment>
<dbReference type="SUPFAM" id="SSF50685">
    <property type="entry name" value="Barwin-like endoglucanases"/>
    <property type="match status" value="1"/>
</dbReference>
<evidence type="ECO:0000256" key="4">
    <source>
        <dbReference type="HAMAP-Rule" id="MF_02071"/>
    </source>
</evidence>
<evidence type="ECO:0000313" key="8">
    <source>
        <dbReference type="Proteomes" id="UP001500359"/>
    </source>
</evidence>
<dbReference type="InterPro" id="IPR007730">
    <property type="entry name" value="SPOR-like_dom"/>
</dbReference>
<protein>
    <recommendedName>
        <fullName evidence="4">Endolytic peptidoglycan transglycosylase RlpA</fullName>
        <ecNumber evidence="4">4.2.2.-</ecNumber>
    </recommendedName>
</protein>
<evidence type="ECO:0000313" key="7">
    <source>
        <dbReference type="EMBL" id="GAA0857553.1"/>
    </source>
</evidence>
<evidence type="ECO:0000256" key="5">
    <source>
        <dbReference type="RuleBase" id="RU003495"/>
    </source>
</evidence>
<keyword evidence="2 4" id="KW-0456">Lyase</keyword>
<evidence type="ECO:0000256" key="2">
    <source>
        <dbReference type="ARBA" id="ARBA00023239"/>
    </source>
</evidence>
<organism evidence="7 8">
    <name type="scientific">Aliiglaciecola litoralis</name>
    <dbReference type="NCBI Taxonomy" id="582857"/>
    <lineage>
        <taxon>Bacteria</taxon>
        <taxon>Pseudomonadati</taxon>
        <taxon>Pseudomonadota</taxon>
        <taxon>Gammaproteobacteria</taxon>
        <taxon>Alteromonadales</taxon>
        <taxon>Alteromonadaceae</taxon>
        <taxon>Aliiglaciecola</taxon>
    </lineage>
</organism>
<dbReference type="PROSITE" id="PS51724">
    <property type="entry name" value="SPOR"/>
    <property type="match status" value="1"/>
</dbReference>
<dbReference type="NCBIfam" id="TIGR00413">
    <property type="entry name" value="rlpA"/>
    <property type="match status" value="1"/>
</dbReference>
<comment type="subcellular location">
    <subcellularLocation>
        <location evidence="4">Cell membrane</location>
        <topology evidence="4">Lipid-anchor</topology>
    </subcellularLocation>
</comment>
<evidence type="ECO:0000259" key="6">
    <source>
        <dbReference type="PROSITE" id="PS51724"/>
    </source>
</evidence>
<sequence>MKHLFTLVLLLGITSCADTGRYSQRTDSKPTRLIDNVDFKDVTPKYEPYLHASMRPYKVLGQHYVPLKTGKGYEKEGIASWYGQKFHGHLTANGEIYNMFTMTAAHKTLPLPSIVRVTNLSNGKQAVVRVNDRGPFHQNRIIDLSYAAAMKIGVLDTGTAHVKVEVLHVDESGVLTVGKGQPSESTTQLAKNEQQQIFIQVAALQDQERAERLATGLKSQYQVAVNAANLDGLYRLRMGPLINEIEANQLLQKLKQDGFENAFRVFTAP</sequence>
<dbReference type="InterPro" id="IPR009009">
    <property type="entry name" value="RlpA-like_DPBB"/>
</dbReference>
<dbReference type="InterPro" id="IPR034718">
    <property type="entry name" value="RlpA"/>
</dbReference>
<keyword evidence="4" id="KW-0449">Lipoprotein</keyword>
<accession>A0ABN1LLD3</accession>
<dbReference type="Gene3D" id="3.30.70.1070">
    <property type="entry name" value="Sporulation related repeat"/>
    <property type="match status" value="1"/>
</dbReference>
<name>A0ABN1LLD3_9ALTE</name>
<keyword evidence="4" id="KW-1003">Cell membrane</keyword>
<dbReference type="Proteomes" id="UP001500359">
    <property type="component" value="Unassembled WGS sequence"/>
</dbReference>
<dbReference type="SUPFAM" id="SSF110997">
    <property type="entry name" value="Sporulation related repeat"/>
    <property type="match status" value="1"/>
</dbReference>
<keyword evidence="3 4" id="KW-0961">Cell wall biogenesis/degradation</keyword>
<dbReference type="Pfam" id="PF03330">
    <property type="entry name" value="DPBB_1"/>
    <property type="match status" value="1"/>
</dbReference>
<keyword evidence="8" id="KW-1185">Reference proteome</keyword>
<evidence type="ECO:0000256" key="1">
    <source>
        <dbReference type="ARBA" id="ARBA00022729"/>
    </source>
</evidence>
<keyword evidence="4" id="KW-0564">Palmitate</keyword>
<dbReference type="EC" id="4.2.2.-" evidence="4"/>
<keyword evidence="1" id="KW-0732">Signal</keyword>
<dbReference type="CDD" id="cd22268">
    <property type="entry name" value="DPBB_RlpA-like"/>
    <property type="match status" value="1"/>
</dbReference>
<proteinExistence type="inferred from homology"/>
<dbReference type="InterPro" id="IPR012997">
    <property type="entry name" value="RplA"/>
</dbReference>
<dbReference type="Pfam" id="PF05036">
    <property type="entry name" value="SPOR"/>
    <property type="match status" value="1"/>
</dbReference>
<comment type="function">
    <text evidence="4">Lytic transglycosylase with a strong preference for naked glycan strands that lack stem peptides.</text>
</comment>
<dbReference type="HAMAP" id="MF_02071">
    <property type="entry name" value="RlpA"/>
    <property type="match status" value="1"/>
</dbReference>
<reference evidence="7 8" key="1">
    <citation type="journal article" date="2019" name="Int. J. Syst. Evol. Microbiol.">
        <title>The Global Catalogue of Microorganisms (GCM) 10K type strain sequencing project: providing services to taxonomists for standard genome sequencing and annotation.</title>
        <authorList>
            <consortium name="The Broad Institute Genomics Platform"/>
            <consortium name="The Broad Institute Genome Sequencing Center for Infectious Disease"/>
            <person name="Wu L."/>
            <person name="Ma J."/>
        </authorList>
    </citation>
    <scope>NUCLEOTIDE SEQUENCE [LARGE SCALE GENOMIC DNA]</scope>
    <source>
        <strain evidence="7 8">JCM 15896</strain>
    </source>
</reference>
<dbReference type="PANTHER" id="PTHR34183:SF1">
    <property type="entry name" value="ENDOLYTIC PEPTIDOGLYCAN TRANSGLYCOSYLASE RLPA"/>
    <property type="match status" value="1"/>
</dbReference>
<keyword evidence="4" id="KW-0472">Membrane</keyword>
<evidence type="ECO:0000256" key="3">
    <source>
        <dbReference type="ARBA" id="ARBA00023316"/>
    </source>
</evidence>
<dbReference type="InterPro" id="IPR036680">
    <property type="entry name" value="SPOR-like_sf"/>
</dbReference>
<comment type="caution">
    <text evidence="7">The sequence shown here is derived from an EMBL/GenBank/DDBJ whole genome shotgun (WGS) entry which is preliminary data.</text>
</comment>
<dbReference type="RefSeq" id="WP_343860238.1">
    <property type="nucleotide sequence ID" value="NZ_BAAAFD010000006.1"/>
</dbReference>